<feature type="region of interest" description="Disordered" evidence="8">
    <location>
        <begin position="1"/>
        <end position="24"/>
    </location>
</feature>
<dbReference type="InterPro" id="IPR010997">
    <property type="entry name" value="HRDC-like_sf"/>
</dbReference>
<dbReference type="FunFam" id="3.40.50.300:FF:002059">
    <property type="entry name" value="ADP-dependent DNA helicase RecQ"/>
    <property type="match status" value="1"/>
</dbReference>
<dbReference type="GO" id="GO:0005694">
    <property type="term" value="C:chromosome"/>
    <property type="evidence" value="ECO:0007669"/>
    <property type="project" value="TreeGrafter"/>
</dbReference>
<proteinExistence type="inferred from homology"/>
<evidence type="ECO:0000256" key="4">
    <source>
        <dbReference type="ARBA" id="ARBA00022806"/>
    </source>
</evidence>
<evidence type="ECO:0000313" key="11">
    <source>
        <dbReference type="EMBL" id="CAG9475750.1"/>
    </source>
</evidence>
<feature type="domain" description="Helicase C-terminal" evidence="10">
    <location>
        <begin position="265"/>
        <end position="417"/>
    </location>
</feature>
<feature type="region of interest" description="Disordered" evidence="8">
    <location>
        <begin position="1198"/>
        <end position="1219"/>
    </location>
</feature>
<accession>A0A8S4H7I8</accession>
<dbReference type="SUPFAM" id="SSF47819">
    <property type="entry name" value="HRDC-like"/>
    <property type="match status" value="1"/>
</dbReference>
<feature type="region of interest" description="Disordered" evidence="8">
    <location>
        <begin position="655"/>
        <end position="687"/>
    </location>
</feature>
<dbReference type="GO" id="GO:0005737">
    <property type="term" value="C:cytoplasm"/>
    <property type="evidence" value="ECO:0007669"/>
    <property type="project" value="TreeGrafter"/>
</dbReference>
<dbReference type="SUPFAM" id="SSF46785">
    <property type="entry name" value="Winged helix' DNA-binding domain"/>
    <property type="match status" value="1"/>
</dbReference>
<dbReference type="InterPro" id="IPR004589">
    <property type="entry name" value="DNA_helicase_ATP-dep_RecQ"/>
</dbReference>
<dbReference type="GO" id="GO:0016787">
    <property type="term" value="F:hydrolase activity"/>
    <property type="evidence" value="ECO:0007669"/>
    <property type="project" value="UniProtKB-KW"/>
</dbReference>
<evidence type="ECO:0000256" key="8">
    <source>
        <dbReference type="SAM" id="MobiDB-lite"/>
    </source>
</evidence>
<dbReference type="SMART" id="SM00490">
    <property type="entry name" value="HELICc"/>
    <property type="match status" value="1"/>
</dbReference>
<evidence type="ECO:0000256" key="7">
    <source>
        <dbReference type="ARBA" id="ARBA00034808"/>
    </source>
</evidence>
<dbReference type="PROSITE" id="PS51192">
    <property type="entry name" value="HELICASE_ATP_BIND_1"/>
    <property type="match status" value="1"/>
</dbReference>
<feature type="compositionally biased region" description="Basic and acidic residues" evidence="8">
    <location>
        <begin position="1"/>
        <end position="11"/>
    </location>
</feature>
<dbReference type="NCBIfam" id="TIGR00614">
    <property type="entry name" value="recQ_fam"/>
    <property type="match status" value="1"/>
</dbReference>
<keyword evidence="3" id="KW-0378">Hydrolase</keyword>
<evidence type="ECO:0000256" key="3">
    <source>
        <dbReference type="ARBA" id="ARBA00022801"/>
    </source>
</evidence>
<dbReference type="InterPro" id="IPR036388">
    <property type="entry name" value="WH-like_DNA-bd_sf"/>
</dbReference>
<dbReference type="GO" id="GO:0006260">
    <property type="term" value="P:DNA replication"/>
    <property type="evidence" value="ECO:0007669"/>
    <property type="project" value="InterPro"/>
</dbReference>
<keyword evidence="4" id="KW-0347">Helicase</keyword>
<sequence>MLKYLEVKRSGGSETDQSEGSEAASAYSLEELKTKMEAAQKKHFGYKNLKGFQIEAVHAVFHKRDSLIVMATGMGKSLCYQIPSLMGEAKNKFTVVISPLISLMTDQVDSLNRKRISSVFLGSGQKMSNDQVLTEVKHGIYKIVYCSPEYALNNKELFLMLRRRILLVAIDEVHCMSEWGHDFRPSYRRLHELREILMGIPFMGLTATCTGEVQRDILKNLNFNLKTCLIKTSSVNKRNLFYCVREKTNLFNDLRDVLDIPCSKSLERTKRFIDNSKICPYNSTLIYVNSKKECESIFSFLKEKGLLVRMYHADLTNADKKEAHEKFLKDEVQIIVATVAFGMGIDKPDIRRIIHYGFSRSLEAYVQQVGRAGRDNSNAEAILFFHINDESKIKNLLLRENIANNLIETNFQRVEHIITMFTEASDYAYSTICRRKKIYEYFDETPESCSDVDVFDEEANCGVCFYVKKYAMYLCASCDNCAYHLGEIRGSGPNVGNRSIGGTKLGGISIGGITAGKGSEAPLAGPTDLGVDLSEELKTLLSCISSLRGRTGVGVICKVLVKSKEACIVKKGYHNIKEYGEGAHRSTSWWSAFIKVARNDKFVKETLVYSKDVSYLSVGVTPKGEAFIKDSGQKYTVRLPFFLIDKEKKGKAGKGAKKATSFRSTNESFGHSYDEGATQRNRGSTFGEDFTHRERRNYVDGERRNYVEGEQNQLEGEPRPPLLSATHRSAPHQTEGVYPITQANVERNNPTPDDKYGYFNADKSQCHREHQYREEKLTEEKINESIMKILLRTRIIEARQQNIPPFQLISDQPLKDICHKRLTSVHLIRKHVDNISPVCPNSFLEKLISGIRGFCLLHDLDTNINLDTARQDVDPASQNVGWTSQSAGWASQNAGSAEPVGRGVSSLNKFSSLISSFQYDHRRGVGGGPSHGGAAYGGTTYGGTTYGGAAYGGTTYGGTTYGGTTYGGAAYGGTTYGGTTYGGTTYGGTTYGGAAYGGTTYGGTTHSRHFNGGAKTDMAVGVGGSFTAHPGGGKTPLECETNRLRSDPPEKGSRKETTLSPFCPTAEAPSQLHQFSGNDKSRLLDFFEDDFKVVKGGSQLEVSQLEVSQLEVSQLEANRLEANRLEASHLETNPNWPLTNCKKARQAPIDLSNYTFQDEVCRGSNSAQPMQTAHEAPKPSEAIISPNRIDAITRLSTPGEHANGGATRTGPSAWASPPDDPFTEPFRVGKTMGENHIGVLNDKKKKLDLIDSFSYDYKKKQDEDSLGGVPGGHGGASSFQDLKRRRF</sequence>
<reference evidence="11" key="1">
    <citation type="submission" date="2021-09" db="EMBL/GenBank/DDBJ databases">
        <authorList>
            <consortium name="Pathogen Informatics"/>
        </authorList>
    </citation>
    <scope>NUCLEOTIDE SEQUENCE</scope>
    <source>
        <strain evidence="11">PvW1</strain>
    </source>
</reference>
<evidence type="ECO:0000256" key="1">
    <source>
        <dbReference type="ARBA" id="ARBA00005446"/>
    </source>
</evidence>
<dbReference type="InterPro" id="IPR014001">
    <property type="entry name" value="Helicase_ATP-bd"/>
</dbReference>
<keyword evidence="2" id="KW-0547">Nucleotide-binding</keyword>
<protein>
    <recommendedName>
        <fullName evidence="7">DNA 3'-5' helicase</fullName>
        <ecNumber evidence="7">5.6.2.4</ecNumber>
    </recommendedName>
</protein>
<feature type="domain" description="Helicase ATP-binding" evidence="9">
    <location>
        <begin position="57"/>
        <end position="227"/>
    </location>
</feature>
<dbReference type="PANTHER" id="PTHR13710">
    <property type="entry name" value="DNA HELICASE RECQ FAMILY MEMBER"/>
    <property type="match status" value="1"/>
</dbReference>
<gene>
    <name evidence="11" type="ORF">PVW1_130026600</name>
</gene>
<evidence type="ECO:0000256" key="6">
    <source>
        <dbReference type="ARBA" id="ARBA00034617"/>
    </source>
</evidence>
<evidence type="ECO:0000259" key="10">
    <source>
        <dbReference type="PROSITE" id="PS51194"/>
    </source>
</evidence>
<dbReference type="SMART" id="SM00956">
    <property type="entry name" value="RQC"/>
    <property type="match status" value="1"/>
</dbReference>
<dbReference type="GO" id="GO:0003676">
    <property type="term" value="F:nucleic acid binding"/>
    <property type="evidence" value="ECO:0007669"/>
    <property type="project" value="InterPro"/>
</dbReference>
<keyword evidence="5" id="KW-0067">ATP-binding</keyword>
<dbReference type="GO" id="GO:0043138">
    <property type="term" value="F:3'-5' DNA helicase activity"/>
    <property type="evidence" value="ECO:0007669"/>
    <property type="project" value="UniProtKB-EC"/>
</dbReference>
<dbReference type="SUPFAM" id="SSF52540">
    <property type="entry name" value="P-loop containing nucleoside triphosphate hydrolases"/>
    <property type="match status" value="1"/>
</dbReference>
<dbReference type="Gene3D" id="3.40.50.300">
    <property type="entry name" value="P-loop containing nucleotide triphosphate hydrolases"/>
    <property type="match status" value="2"/>
</dbReference>
<dbReference type="Gene3D" id="1.10.10.10">
    <property type="entry name" value="Winged helix-like DNA-binding domain superfamily/Winged helix DNA-binding domain"/>
    <property type="match status" value="1"/>
</dbReference>
<evidence type="ECO:0000256" key="2">
    <source>
        <dbReference type="ARBA" id="ARBA00022741"/>
    </source>
</evidence>
<comment type="caution">
    <text evidence="11">The sequence shown here is derived from an EMBL/GenBank/DDBJ whole genome shotgun (WGS) entry which is preliminary data.</text>
</comment>
<dbReference type="PROSITE" id="PS51194">
    <property type="entry name" value="HELICASE_CTER"/>
    <property type="match status" value="1"/>
</dbReference>
<evidence type="ECO:0000313" key="12">
    <source>
        <dbReference type="Proteomes" id="UP000779233"/>
    </source>
</evidence>
<dbReference type="GO" id="GO:0000724">
    <property type="term" value="P:double-strand break repair via homologous recombination"/>
    <property type="evidence" value="ECO:0007669"/>
    <property type="project" value="TreeGrafter"/>
</dbReference>
<dbReference type="Pfam" id="PF00271">
    <property type="entry name" value="Helicase_C"/>
    <property type="match status" value="1"/>
</dbReference>
<dbReference type="Proteomes" id="UP000779233">
    <property type="component" value="Unassembled WGS sequence"/>
</dbReference>
<dbReference type="EMBL" id="CAJZCX010000006">
    <property type="protein sequence ID" value="CAG9475750.1"/>
    <property type="molecule type" value="Genomic_DNA"/>
</dbReference>
<comment type="similarity">
    <text evidence="1">Belongs to the helicase family. RecQ subfamily.</text>
</comment>
<feature type="region of interest" description="Disordered" evidence="8">
    <location>
        <begin position="1027"/>
        <end position="1074"/>
    </location>
</feature>
<dbReference type="Pfam" id="PF00270">
    <property type="entry name" value="DEAD"/>
    <property type="match status" value="1"/>
</dbReference>
<organism evidence="11 12">
    <name type="scientific">Plasmodium vivax</name>
    <name type="common">malaria parasite P. vivax</name>
    <dbReference type="NCBI Taxonomy" id="5855"/>
    <lineage>
        <taxon>Eukaryota</taxon>
        <taxon>Sar</taxon>
        <taxon>Alveolata</taxon>
        <taxon>Apicomplexa</taxon>
        <taxon>Aconoidasida</taxon>
        <taxon>Haemosporida</taxon>
        <taxon>Plasmodiidae</taxon>
        <taxon>Plasmodium</taxon>
        <taxon>Plasmodium (Plasmodium)</taxon>
    </lineage>
</organism>
<feature type="region of interest" description="Disordered" evidence="8">
    <location>
        <begin position="1260"/>
        <end position="1287"/>
    </location>
</feature>
<dbReference type="Pfam" id="PF09382">
    <property type="entry name" value="RQC"/>
    <property type="match status" value="1"/>
</dbReference>
<dbReference type="InterPro" id="IPR001650">
    <property type="entry name" value="Helicase_C-like"/>
</dbReference>
<dbReference type="EC" id="5.6.2.4" evidence="7"/>
<dbReference type="GO" id="GO:0005524">
    <property type="term" value="F:ATP binding"/>
    <property type="evidence" value="ECO:0007669"/>
    <property type="project" value="UniProtKB-KW"/>
</dbReference>
<comment type="catalytic activity">
    <reaction evidence="6">
        <text>Couples ATP hydrolysis with the unwinding of duplex DNA by translocating in the 3'-5' direction.</text>
        <dbReference type="EC" id="5.6.2.4"/>
    </reaction>
</comment>
<name>A0A8S4H7I8_PLAVI</name>
<dbReference type="GO" id="GO:0009378">
    <property type="term" value="F:four-way junction helicase activity"/>
    <property type="evidence" value="ECO:0007669"/>
    <property type="project" value="TreeGrafter"/>
</dbReference>
<evidence type="ECO:0000256" key="5">
    <source>
        <dbReference type="ARBA" id="ARBA00022840"/>
    </source>
</evidence>
<dbReference type="GO" id="GO:0005634">
    <property type="term" value="C:nucleus"/>
    <property type="evidence" value="ECO:0007669"/>
    <property type="project" value="TreeGrafter"/>
</dbReference>
<dbReference type="InterPro" id="IPR027417">
    <property type="entry name" value="P-loop_NTPase"/>
</dbReference>
<dbReference type="VEuPathDB" id="PlasmoDB:PVPAM_130035100"/>
<dbReference type="InterPro" id="IPR036390">
    <property type="entry name" value="WH_DNA-bd_sf"/>
</dbReference>
<dbReference type="CDD" id="cd17920">
    <property type="entry name" value="DEXHc_RecQ"/>
    <property type="match status" value="1"/>
</dbReference>
<dbReference type="InterPro" id="IPR011545">
    <property type="entry name" value="DEAD/DEAH_box_helicase_dom"/>
</dbReference>
<dbReference type="SMART" id="SM00487">
    <property type="entry name" value="DEXDc"/>
    <property type="match status" value="1"/>
</dbReference>
<feature type="compositionally biased region" description="Basic and acidic residues" evidence="8">
    <location>
        <begin position="1040"/>
        <end position="1057"/>
    </location>
</feature>
<dbReference type="InterPro" id="IPR018982">
    <property type="entry name" value="RQC_domain"/>
</dbReference>
<dbReference type="PANTHER" id="PTHR13710:SF120">
    <property type="entry name" value="BIFUNCTIONAL 3'-5' EXONUCLEASE_ATP-DEPENDENT HELICASE WRN"/>
    <property type="match status" value="1"/>
</dbReference>
<evidence type="ECO:0000259" key="9">
    <source>
        <dbReference type="PROSITE" id="PS51192"/>
    </source>
</evidence>